<organism evidence="2 3">
    <name type="scientific">Podospora australis</name>
    <dbReference type="NCBI Taxonomy" id="1536484"/>
    <lineage>
        <taxon>Eukaryota</taxon>
        <taxon>Fungi</taxon>
        <taxon>Dikarya</taxon>
        <taxon>Ascomycota</taxon>
        <taxon>Pezizomycotina</taxon>
        <taxon>Sordariomycetes</taxon>
        <taxon>Sordariomycetidae</taxon>
        <taxon>Sordariales</taxon>
        <taxon>Podosporaceae</taxon>
        <taxon>Podospora</taxon>
    </lineage>
</organism>
<proteinExistence type="predicted"/>
<evidence type="ECO:0000313" key="3">
    <source>
        <dbReference type="Proteomes" id="UP001302126"/>
    </source>
</evidence>
<accession>A0AAN6WNT7</accession>
<comment type="caution">
    <text evidence="2">The sequence shown here is derived from an EMBL/GenBank/DDBJ whole genome shotgun (WGS) entry which is preliminary data.</text>
</comment>
<name>A0AAN6WNT7_9PEZI</name>
<dbReference type="EMBL" id="MU864537">
    <property type="protein sequence ID" value="KAK4183602.1"/>
    <property type="molecule type" value="Genomic_DNA"/>
</dbReference>
<reference evidence="2" key="1">
    <citation type="journal article" date="2023" name="Mol. Phylogenet. Evol.">
        <title>Genome-scale phylogeny and comparative genomics of the fungal order Sordariales.</title>
        <authorList>
            <person name="Hensen N."/>
            <person name="Bonometti L."/>
            <person name="Westerberg I."/>
            <person name="Brannstrom I.O."/>
            <person name="Guillou S."/>
            <person name="Cros-Aarteil S."/>
            <person name="Calhoun S."/>
            <person name="Haridas S."/>
            <person name="Kuo A."/>
            <person name="Mondo S."/>
            <person name="Pangilinan J."/>
            <person name="Riley R."/>
            <person name="LaButti K."/>
            <person name="Andreopoulos B."/>
            <person name="Lipzen A."/>
            <person name="Chen C."/>
            <person name="Yan M."/>
            <person name="Daum C."/>
            <person name="Ng V."/>
            <person name="Clum A."/>
            <person name="Steindorff A."/>
            <person name="Ohm R.A."/>
            <person name="Martin F."/>
            <person name="Silar P."/>
            <person name="Natvig D.O."/>
            <person name="Lalanne C."/>
            <person name="Gautier V."/>
            <person name="Ament-Velasquez S.L."/>
            <person name="Kruys A."/>
            <person name="Hutchinson M.I."/>
            <person name="Powell A.J."/>
            <person name="Barry K."/>
            <person name="Miller A.N."/>
            <person name="Grigoriev I.V."/>
            <person name="Debuchy R."/>
            <person name="Gladieux P."/>
            <person name="Hiltunen Thoren M."/>
            <person name="Johannesson H."/>
        </authorList>
    </citation>
    <scope>NUCLEOTIDE SEQUENCE</scope>
    <source>
        <strain evidence="2">PSN309</strain>
    </source>
</reference>
<feature type="transmembrane region" description="Helical" evidence="1">
    <location>
        <begin position="14"/>
        <end position="34"/>
    </location>
</feature>
<keyword evidence="3" id="KW-1185">Reference proteome</keyword>
<sequence>MTSTPPSHPKELELSLSAVAMLTPPVIAACFLHYRCCMQTRYQSILTCIADIQTWPELVKPTFDAWPVTNGQRSRPMILGLMVAGFTGLGPGGLFLTENDRNMLPCPMVLLFKHLHTGSGRRSRGELQVGVAKATFKRSLTKPGMRNSTTHHTNTWEHQATSLVYTHGG</sequence>
<keyword evidence="1" id="KW-1133">Transmembrane helix</keyword>
<dbReference type="Proteomes" id="UP001302126">
    <property type="component" value="Unassembled WGS sequence"/>
</dbReference>
<keyword evidence="1" id="KW-0812">Transmembrane</keyword>
<dbReference type="AlphaFoldDB" id="A0AAN6WNT7"/>
<keyword evidence="1" id="KW-0472">Membrane</keyword>
<evidence type="ECO:0000313" key="2">
    <source>
        <dbReference type="EMBL" id="KAK4183602.1"/>
    </source>
</evidence>
<feature type="transmembrane region" description="Helical" evidence="1">
    <location>
        <begin position="77"/>
        <end position="96"/>
    </location>
</feature>
<gene>
    <name evidence="2" type="ORF">QBC35DRAFT_93211</name>
</gene>
<evidence type="ECO:0000256" key="1">
    <source>
        <dbReference type="SAM" id="Phobius"/>
    </source>
</evidence>
<protein>
    <submittedName>
        <fullName evidence="2">Uncharacterized protein</fullName>
    </submittedName>
</protein>
<reference evidence="2" key="2">
    <citation type="submission" date="2023-05" db="EMBL/GenBank/DDBJ databases">
        <authorList>
            <consortium name="Lawrence Berkeley National Laboratory"/>
            <person name="Steindorff A."/>
            <person name="Hensen N."/>
            <person name="Bonometti L."/>
            <person name="Westerberg I."/>
            <person name="Brannstrom I.O."/>
            <person name="Guillou S."/>
            <person name="Cros-Aarteil S."/>
            <person name="Calhoun S."/>
            <person name="Haridas S."/>
            <person name="Kuo A."/>
            <person name="Mondo S."/>
            <person name="Pangilinan J."/>
            <person name="Riley R."/>
            <person name="Labutti K."/>
            <person name="Andreopoulos B."/>
            <person name="Lipzen A."/>
            <person name="Chen C."/>
            <person name="Yanf M."/>
            <person name="Daum C."/>
            <person name="Ng V."/>
            <person name="Clum A."/>
            <person name="Ohm R."/>
            <person name="Martin F."/>
            <person name="Silar P."/>
            <person name="Natvig D."/>
            <person name="Lalanne C."/>
            <person name="Gautier V."/>
            <person name="Ament-Velasquez S.L."/>
            <person name="Kruys A."/>
            <person name="Hutchinson M.I."/>
            <person name="Powell A.J."/>
            <person name="Barry K."/>
            <person name="Miller A.N."/>
            <person name="Grigoriev I.V."/>
            <person name="Debuchy R."/>
            <person name="Gladieux P."/>
            <person name="Thoren M.H."/>
            <person name="Johannesson H."/>
        </authorList>
    </citation>
    <scope>NUCLEOTIDE SEQUENCE</scope>
    <source>
        <strain evidence="2">PSN309</strain>
    </source>
</reference>